<dbReference type="EMBL" id="FP103043">
    <property type="protein sequence ID" value="CAX17079.1"/>
    <property type="molecule type" value="Genomic_DNA"/>
</dbReference>
<gene>
    <name evidence="1" type="ORF">METD_P1METDI0090</name>
</gene>
<dbReference type="KEGG" id="mdi:p1METDI0090"/>
<accession>C7CN49</accession>
<evidence type="ECO:0000313" key="2">
    <source>
        <dbReference type="Proteomes" id="UP000008070"/>
    </source>
</evidence>
<keyword evidence="1" id="KW-0614">Plasmid</keyword>
<reference evidence="2" key="1">
    <citation type="journal article" date="2009" name="PLoS ONE">
        <title>Methylobacterium genome sequences: a reference blueprint to investigate microbial metabolism of C1 compounds from natural and industrial sources.</title>
        <authorList>
            <person name="Vuilleumier S."/>
            <person name="Chistoserdova L."/>
            <person name="Lee M.-C."/>
            <person name="Bringel F."/>
            <person name="Lajus A."/>
            <person name="Zhou Y."/>
            <person name="Gourion B."/>
            <person name="Barbe V."/>
            <person name="Chang J."/>
            <person name="Cruveiller S."/>
            <person name="Dossat C."/>
            <person name="Gillett W."/>
            <person name="Gruffaz C."/>
            <person name="Haugen E."/>
            <person name="Hourcade E."/>
            <person name="Levy R."/>
            <person name="Mangenot S."/>
            <person name="Muller E."/>
            <person name="Nadalig T."/>
            <person name="Pagni M."/>
            <person name="Penny C."/>
            <person name="Peyraud R."/>
            <person name="Robinson D.G."/>
            <person name="Roche D."/>
            <person name="Rouy Z."/>
            <person name="Saenampechek C."/>
            <person name="Salvignol G."/>
            <person name="Vallenet D."/>
            <person name="Wu Z."/>
            <person name="Marx C.J."/>
            <person name="Vorholt J.A."/>
            <person name="Olson M.V."/>
            <person name="Kaul R."/>
            <person name="Weissenbach J."/>
            <person name="Medigue C."/>
            <person name="Lidstrom M.E."/>
        </authorList>
    </citation>
    <scope>NUCLEOTIDE SEQUENCE [LARGE SCALE GENOMIC DNA]</scope>
    <source>
        <strain evidence="2">DSM 6343 / CIP 106787 / DM4</strain>
        <plasmid evidence="2">p1METDI</plasmid>
    </source>
</reference>
<dbReference type="InterPro" id="IPR011664">
    <property type="entry name" value="Abi_system_AbiD/AbiF-like"/>
</dbReference>
<name>C7CN49_METED</name>
<evidence type="ECO:0008006" key="3">
    <source>
        <dbReference type="Google" id="ProtNLM"/>
    </source>
</evidence>
<protein>
    <recommendedName>
        <fullName evidence="3">Abi family protein</fullName>
    </recommendedName>
</protein>
<organism evidence="1 2">
    <name type="scientific">Methylorubrum extorquens (strain DSM 6343 / CIP 106787 / DM4)</name>
    <name type="common">Methylobacterium extorquens</name>
    <dbReference type="NCBI Taxonomy" id="661410"/>
    <lineage>
        <taxon>Bacteria</taxon>
        <taxon>Pseudomonadati</taxon>
        <taxon>Pseudomonadota</taxon>
        <taxon>Alphaproteobacteria</taxon>
        <taxon>Hyphomicrobiales</taxon>
        <taxon>Methylobacteriaceae</taxon>
        <taxon>Methylorubrum</taxon>
    </lineage>
</organism>
<evidence type="ECO:0000313" key="1">
    <source>
        <dbReference type="EMBL" id="CAX17079.1"/>
    </source>
</evidence>
<geneLocation type="plasmid" evidence="1 2">
    <name>p1METDI</name>
</geneLocation>
<dbReference type="Proteomes" id="UP000008070">
    <property type="component" value="Plasmid p1METDI"/>
</dbReference>
<dbReference type="AlphaFoldDB" id="C7CN49"/>
<proteinExistence type="predicted"/>
<dbReference type="Pfam" id="PF07751">
    <property type="entry name" value="Abi_2"/>
    <property type="match status" value="1"/>
</dbReference>
<sequence length="246" mass="27551">MIGYERLRIYFLARRQLNVPGRPFVPGTSYHDIIALYEGDALLRDVCFAAVGQFEILLRNSISEAVSQAYGSHPYLNSAAFKDPASHISAIRSLSDVYEKSHDARAKHYRNTYGDPYLPAIWTLKEFLTFGRSSNLYRCLSGTLRTTVAADFGVPSDEVFESWVTCMVDVRNICAHHDRLFNRKLQKQPKTLTSASIPTAPKPKLKAILECLDYVMTARGAPVDIVARVGRIIAAYPQMQPAEAGY</sequence>
<dbReference type="HOGENOM" id="CLU_044962_2_1_5"/>